<sequence>MLKSKTVLAALFAAFAFGAAAPSFAGDDERYYEQNRAQFITYEKAAQTAVAHVGGGVATDVDFEHSVRKGTYFEVEVRGKDGREYDVKIDAKTGKVLSSKIDY</sequence>
<dbReference type="KEGG" id="ckh:LVJ77_08265"/>
<dbReference type="Pfam" id="PF03413">
    <property type="entry name" value="PepSY"/>
    <property type="match status" value="1"/>
</dbReference>
<dbReference type="Proteomes" id="UP000831534">
    <property type="component" value="Chromosome"/>
</dbReference>
<feature type="signal peptide" evidence="1">
    <location>
        <begin position="1"/>
        <end position="25"/>
    </location>
</feature>
<dbReference type="AlphaFoldDB" id="A0A8T9MV21"/>
<evidence type="ECO:0000313" key="3">
    <source>
        <dbReference type="EMBL" id="UOP04336.2"/>
    </source>
</evidence>
<organism evidence="3 4">
    <name type="scientific">Conchiformibius kuhniae</name>
    <dbReference type="NCBI Taxonomy" id="211502"/>
    <lineage>
        <taxon>Bacteria</taxon>
        <taxon>Pseudomonadati</taxon>
        <taxon>Pseudomonadota</taxon>
        <taxon>Betaproteobacteria</taxon>
        <taxon>Neisseriales</taxon>
        <taxon>Neisseriaceae</taxon>
        <taxon>Conchiformibius</taxon>
    </lineage>
</organism>
<name>A0A8T9MV21_9NEIS</name>
<feature type="domain" description="PepSY" evidence="2">
    <location>
        <begin position="40"/>
        <end position="99"/>
    </location>
</feature>
<evidence type="ECO:0000256" key="1">
    <source>
        <dbReference type="SAM" id="SignalP"/>
    </source>
</evidence>
<gene>
    <name evidence="3" type="ORF">LVJ77_08265</name>
</gene>
<dbReference type="EMBL" id="CP091521">
    <property type="protein sequence ID" value="UOP04336.2"/>
    <property type="molecule type" value="Genomic_DNA"/>
</dbReference>
<protein>
    <submittedName>
        <fullName evidence="3">PepSY domain-containing protein</fullName>
    </submittedName>
</protein>
<evidence type="ECO:0000259" key="2">
    <source>
        <dbReference type="Pfam" id="PF03413"/>
    </source>
</evidence>
<proteinExistence type="predicted"/>
<keyword evidence="4" id="KW-1185">Reference proteome</keyword>
<reference evidence="3" key="1">
    <citation type="journal article" date="2022" name="Res Sq">
        <title>Evolution of multicellular longitudinally dividing oral cavity symbionts (Neisseriaceae).</title>
        <authorList>
            <person name="Nyongesa S."/>
            <person name="Weber P."/>
            <person name="Bernet E."/>
            <person name="Pullido F."/>
            <person name="Nieckarz M."/>
            <person name="Delaby M."/>
            <person name="Nieves C."/>
            <person name="Viehboeck T."/>
            <person name="Krause N."/>
            <person name="Rivera-Millot A."/>
            <person name="Nakamura A."/>
            <person name="Vischer N."/>
            <person name="VanNieuwenhze M."/>
            <person name="Brun Y."/>
            <person name="Cava F."/>
            <person name="Bulgheresi S."/>
            <person name="Veyrier F."/>
        </authorList>
    </citation>
    <scope>NUCLEOTIDE SEQUENCE</scope>
    <source>
        <strain evidence="3">17694</strain>
    </source>
</reference>
<dbReference type="InterPro" id="IPR025711">
    <property type="entry name" value="PepSY"/>
</dbReference>
<dbReference type="Gene3D" id="3.10.450.40">
    <property type="match status" value="1"/>
</dbReference>
<dbReference type="RefSeq" id="WP_027009528.1">
    <property type="nucleotide sequence ID" value="NZ_CP091521.1"/>
</dbReference>
<keyword evidence="1" id="KW-0732">Signal</keyword>
<reference evidence="3" key="2">
    <citation type="submission" date="2024-09" db="EMBL/GenBank/DDBJ databases">
        <authorList>
            <person name="Veyrier F.J."/>
        </authorList>
    </citation>
    <scope>NUCLEOTIDE SEQUENCE</scope>
    <source>
        <strain evidence="3">17694</strain>
    </source>
</reference>
<feature type="chain" id="PRO_5044776405" evidence="1">
    <location>
        <begin position="26"/>
        <end position="103"/>
    </location>
</feature>
<evidence type="ECO:0000313" key="4">
    <source>
        <dbReference type="Proteomes" id="UP000831534"/>
    </source>
</evidence>
<accession>A0A8T9MV21</accession>